<evidence type="ECO:0000313" key="2">
    <source>
        <dbReference type="EMBL" id="KCZ81893.1"/>
    </source>
</evidence>
<dbReference type="Proteomes" id="UP000030655">
    <property type="component" value="Unassembled WGS sequence"/>
</dbReference>
<dbReference type="AlphaFoldDB" id="A0A059F3M6"/>
<keyword evidence="1" id="KW-0472">Membrane</keyword>
<dbReference type="InterPro" id="IPR038765">
    <property type="entry name" value="Papain-like_cys_pep_sf"/>
</dbReference>
<dbReference type="VEuPathDB" id="MicrosporidiaDB:H312_00652"/>
<sequence length="207" mass="24167">MNIGKKFLLLLTFLFVLIIGVFLFIEFKKGSEKKLESKPENLEHENWINYMENENLGNYCYIASVFETLKKYKGSFENIAHPAREEILSIFSKIDKEEFENLYEDFHNVIQKLNTKTIKSGSQNDSGEFLVILFNAIANDEMLHCSKIKKDYNEDSDFIKNFIILFMDTGVFSKNYILSTDIFVDIKDDRFSEIVYAVPNTFLNAPK</sequence>
<name>A0A059F3M6_9MICR</name>
<protein>
    <submittedName>
        <fullName evidence="2">Uncharacterized protein</fullName>
    </submittedName>
</protein>
<evidence type="ECO:0000313" key="3">
    <source>
        <dbReference type="Proteomes" id="UP000030655"/>
    </source>
</evidence>
<dbReference type="OrthoDB" id="2198508at2759"/>
<gene>
    <name evidence="2" type="ORF">H312_00652</name>
</gene>
<dbReference type="Gene3D" id="3.90.70.10">
    <property type="entry name" value="Cysteine proteinases"/>
    <property type="match status" value="1"/>
</dbReference>
<dbReference type="EMBL" id="KK365135">
    <property type="protein sequence ID" value="KCZ81893.1"/>
    <property type="molecule type" value="Genomic_DNA"/>
</dbReference>
<keyword evidence="1" id="KW-0812">Transmembrane</keyword>
<evidence type="ECO:0000256" key="1">
    <source>
        <dbReference type="SAM" id="Phobius"/>
    </source>
</evidence>
<accession>A0A059F3M6</accession>
<reference evidence="3" key="1">
    <citation type="submission" date="2013-02" db="EMBL/GenBank/DDBJ databases">
        <authorList>
            <consortium name="The Broad Institute Genome Sequencing Platform"/>
            <person name="Cuomo C."/>
            <person name="Becnel J."/>
            <person name="Sanscrainte N."/>
            <person name="Walker B."/>
            <person name="Young S.K."/>
            <person name="Zeng Q."/>
            <person name="Gargeya S."/>
            <person name="Fitzgerald M."/>
            <person name="Haas B."/>
            <person name="Abouelleil A."/>
            <person name="Alvarado L."/>
            <person name="Arachchi H.M."/>
            <person name="Berlin A.M."/>
            <person name="Chapman S.B."/>
            <person name="Dewar J."/>
            <person name="Goldberg J."/>
            <person name="Griggs A."/>
            <person name="Gujja S."/>
            <person name="Hansen M."/>
            <person name="Howarth C."/>
            <person name="Imamovic A."/>
            <person name="Larimer J."/>
            <person name="McCowan C."/>
            <person name="Murphy C."/>
            <person name="Neiman D."/>
            <person name="Pearson M."/>
            <person name="Priest M."/>
            <person name="Roberts A."/>
            <person name="Saif S."/>
            <person name="Shea T."/>
            <person name="Sisk P."/>
            <person name="Sykes S."/>
            <person name="Wortman J."/>
            <person name="Nusbaum C."/>
            <person name="Birren B."/>
        </authorList>
    </citation>
    <scope>NUCLEOTIDE SEQUENCE [LARGE SCALE GENOMIC DNA]</scope>
    <source>
        <strain evidence="3">PRA339</strain>
    </source>
</reference>
<proteinExistence type="predicted"/>
<keyword evidence="1" id="KW-1133">Transmembrane helix</keyword>
<keyword evidence="3" id="KW-1185">Reference proteome</keyword>
<reference evidence="2 3" key="2">
    <citation type="submission" date="2014-03" db="EMBL/GenBank/DDBJ databases">
        <title>The Genome Sequence of Anncaliia algerae insect isolate PRA339.</title>
        <authorList>
            <consortium name="The Broad Institute Genome Sequencing Platform"/>
            <consortium name="The Broad Institute Genome Sequencing Center for Infectious Disease"/>
            <person name="Cuomo C."/>
            <person name="Becnel J."/>
            <person name="Sanscrainte N."/>
            <person name="Walker B."/>
            <person name="Young S.K."/>
            <person name="Zeng Q."/>
            <person name="Gargeya S."/>
            <person name="Fitzgerald M."/>
            <person name="Haas B."/>
            <person name="Abouelleil A."/>
            <person name="Alvarado L."/>
            <person name="Arachchi H.M."/>
            <person name="Berlin A.M."/>
            <person name="Chapman S.B."/>
            <person name="Dewar J."/>
            <person name="Goldberg J."/>
            <person name="Griggs A."/>
            <person name="Gujja S."/>
            <person name="Hansen M."/>
            <person name="Howarth C."/>
            <person name="Imamovic A."/>
            <person name="Larimer J."/>
            <person name="McCowan C."/>
            <person name="Murphy C."/>
            <person name="Neiman D."/>
            <person name="Pearson M."/>
            <person name="Priest M."/>
            <person name="Roberts A."/>
            <person name="Saif S."/>
            <person name="Shea T."/>
            <person name="Sisk P."/>
            <person name="Sykes S."/>
            <person name="Wortman J."/>
            <person name="Nusbaum C."/>
            <person name="Birren B."/>
        </authorList>
    </citation>
    <scope>NUCLEOTIDE SEQUENCE [LARGE SCALE GENOMIC DNA]</scope>
    <source>
        <strain evidence="2 3">PRA339</strain>
    </source>
</reference>
<dbReference type="SUPFAM" id="SSF54001">
    <property type="entry name" value="Cysteine proteinases"/>
    <property type="match status" value="1"/>
</dbReference>
<organism evidence="2 3">
    <name type="scientific">Anncaliia algerae PRA339</name>
    <dbReference type="NCBI Taxonomy" id="1288291"/>
    <lineage>
        <taxon>Eukaryota</taxon>
        <taxon>Fungi</taxon>
        <taxon>Fungi incertae sedis</taxon>
        <taxon>Microsporidia</taxon>
        <taxon>Tubulinosematoidea</taxon>
        <taxon>Tubulinosematidae</taxon>
        <taxon>Anncaliia</taxon>
    </lineage>
</organism>
<feature type="transmembrane region" description="Helical" evidence="1">
    <location>
        <begin position="6"/>
        <end position="25"/>
    </location>
</feature>
<dbReference type="HOGENOM" id="CLU_079386_0_0_1"/>